<accession>A0A8H5HHA8</accession>
<reference evidence="2 3" key="1">
    <citation type="journal article" date="2020" name="ISME J.">
        <title>Uncovering the hidden diversity of litter-decomposition mechanisms in mushroom-forming fungi.</title>
        <authorList>
            <person name="Floudas D."/>
            <person name="Bentzer J."/>
            <person name="Ahren D."/>
            <person name="Johansson T."/>
            <person name="Persson P."/>
            <person name="Tunlid A."/>
        </authorList>
    </citation>
    <scope>NUCLEOTIDE SEQUENCE [LARGE SCALE GENOMIC DNA]</scope>
    <source>
        <strain evidence="2 3">CBS 661.87</strain>
    </source>
</reference>
<dbReference type="CDD" id="cd15457">
    <property type="entry name" value="NADAR"/>
    <property type="match status" value="1"/>
</dbReference>
<dbReference type="AlphaFoldDB" id="A0A8H5HHA8"/>
<organism evidence="2 3">
    <name type="scientific">Tricholomella constricta</name>
    <dbReference type="NCBI Taxonomy" id="117010"/>
    <lineage>
        <taxon>Eukaryota</taxon>
        <taxon>Fungi</taxon>
        <taxon>Dikarya</taxon>
        <taxon>Basidiomycota</taxon>
        <taxon>Agaricomycotina</taxon>
        <taxon>Agaricomycetes</taxon>
        <taxon>Agaricomycetidae</taxon>
        <taxon>Agaricales</taxon>
        <taxon>Tricholomatineae</taxon>
        <taxon>Lyophyllaceae</taxon>
        <taxon>Tricholomella</taxon>
    </lineage>
</organism>
<evidence type="ECO:0000313" key="2">
    <source>
        <dbReference type="EMBL" id="KAF5383215.1"/>
    </source>
</evidence>
<dbReference type="SUPFAM" id="SSF143990">
    <property type="entry name" value="YbiA-like"/>
    <property type="match status" value="1"/>
</dbReference>
<comment type="caution">
    <text evidence="2">The sequence shown here is derived from an EMBL/GenBank/DDBJ whole genome shotgun (WGS) entry which is preliminary data.</text>
</comment>
<protein>
    <submittedName>
        <fullName evidence="2">Uncharacterized protein</fullName>
    </submittedName>
</protein>
<keyword evidence="3" id="KW-1185">Reference proteome</keyword>
<dbReference type="InterPro" id="IPR037238">
    <property type="entry name" value="YbiA-like_sf"/>
</dbReference>
<proteinExistence type="predicted"/>
<evidence type="ECO:0000256" key="1">
    <source>
        <dbReference type="SAM" id="MobiDB-lite"/>
    </source>
</evidence>
<name>A0A8H5HHA8_9AGAR</name>
<dbReference type="Gene3D" id="1.10.357.40">
    <property type="entry name" value="YbiA-like"/>
    <property type="match status" value="1"/>
</dbReference>
<evidence type="ECO:0000313" key="3">
    <source>
        <dbReference type="Proteomes" id="UP000565441"/>
    </source>
</evidence>
<dbReference type="InterPro" id="IPR012816">
    <property type="entry name" value="NADAR"/>
</dbReference>
<dbReference type="EMBL" id="JAACJP010000007">
    <property type="protein sequence ID" value="KAF5383215.1"/>
    <property type="molecule type" value="Genomic_DNA"/>
</dbReference>
<dbReference type="Proteomes" id="UP000565441">
    <property type="component" value="Unassembled WGS sequence"/>
</dbReference>
<feature type="region of interest" description="Disordered" evidence="1">
    <location>
        <begin position="132"/>
        <end position="151"/>
    </location>
</feature>
<sequence>MDPMLPQQDSSSRPSSYARDKTDDLCEECGMWPKVLTAEGFRHPFCSKTCAKKYRHAITTVTPPSPTQDLCLGCGLRPKSTADGYQYPHCSRSCARQWPLLAQDCALPGCKVPITGAFGGYCSTAHSDQARRPNVLHKPRQPVAGPSSAQPHRLLAPVELRHYSRSAPTSPVNRILFYDKNARYYGFTNFSYHPVTYRGNTYPTSEHLFQSFKVCVSRSVDLVF</sequence>
<gene>
    <name evidence="2" type="ORF">D9615_004957</name>
</gene>
<dbReference type="OrthoDB" id="206452at2759"/>